<protein>
    <submittedName>
        <fullName evidence="2">Uncharacterized protein</fullName>
    </submittedName>
</protein>
<organism evidence="2 3">
    <name type="scientific">Novosphingobium mangrovi</name>
    <name type="common">ex Hu et al. 2023</name>
    <dbReference type="NCBI Taxonomy" id="2930094"/>
    <lineage>
        <taxon>Bacteria</taxon>
        <taxon>Pseudomonadati</taxon>
        <taxon>Pseudomonadota</taxon>
        <taxon>Alphaproteobacteria</taxon>
        <taxon>Sphingomonadales</taxon>
        <taxon>Sphingomonadaceae</taxon>
        <taxon>Novosphingobium</taxon>
    </lineage>
</organism>
<dbReference type="RefSeq" id="WP_243801931.1">
    <property type="nucleotide sequence ID" value="NZ_JALHAT010000035.1"/>
</dbReference>
<name>A0ABT0AG61_9SPHN</name>
<feature type="transmembrane region" description="Helical" evidence="1">
    <location>
        <begin position="29"/>
        <end position="47"/>
    </location>
</feature>
<sequence>MKYILTAIFTFLLIHFNKAESFQDAGFLATTSAYIVGFIVGLMGLIIGEKIRNTIKPDFVIADSVSSLAASHIFWSFGMQTIGCFLGIILGAATMFSLLGPTKVERTQDKDAQAFIDGQPLVSKIMMDNPKAVQQIRRTVEKENGANATGNYHLTNEERDLCTTHRLIKEIKMENLSNADHELIHNYKAALTRKMESKMIRTDGNYACFKRDKECKSKSCGAKTLY</sequence>
<keyword evidence="1" id="KW-0812">Transmembrane</keyword>
<keyword evidence="1" id="KW-1133">Transmembrane helix</keyword>
<gene>
    <name evidence="2" type="ORF">MTR65_15935</name>
</gene>
<reference evidence="2" key="1">
    <citation type="submission" date="2022-03" db="EMBL/GenBank/DDBJ databases">
        <title>Identification of a novel bacterium isolated from mangrove sediments.</title>
        <authorList>
            <person name="Pan X."/>
        </authorList>
    </citation>
    <scope>NUCLEOTIDE SEQUENCE</scope>
    <source>
        <strain evidence="2">B2637</strain>
    </source>
</reference>
<keyword evidence="1" id="KW-0472">Membrane</keyword>
<comment type="caution">
    <text evidence="2">The sequence shown here is derived from an EMBL/GenBank/DDBJ whole genome shotgun (WGS) entry which is preliminary data.</text>
</comment>
<evidence type="ECO:0000256" key="1">
    <source>
        <dbReference type="SAM" id="Phobius"/>
    </source>
</evidence>
<feature type="transmembrane region" description="Helical" evidence="1">
    <location>
        <begin position="81"/>
        <end position="100"/>
    </location>
</feature>
<evidence type="ECO:0000313" key="3">
    <source>
        <dbReference type="Proteomes" id="UP001162802"/>
    </source>
</evidence>
<keyword evidence="3" id="KW-1185">Reference proteome</keyword>
<accession>A0ABT0AG61</accession>
<dbReference type="Proteomes" id="UP001162802">
    <property type="component" value="Unassembled WGS sequence"/>
</dbReference>
<proteinExistence type="predicted"/>
<dbReference type="EMBL" id="JALHAT010000035">
    <property type="protein sequence ID" value="MCJ1962184.1"/>
    <property type="molecule type" value="Genomic_DNA"/>
</dbReference>
<evidence type="ECO:0000313" key="2">
    <source>
        <dbReference type="EMBL" id="MCJ1962184.1"/>
    </source>
</evidence>